<organism evidence="1 2">
    <name type="scientific">Bacillus thermotolerans</name>
    <name type="common">Quasibacillus thermotolerans</name>
    <dbReference type="NCBI Taxonomy" id="1221996"/>
    <lineage>
        <taxon>Bacteria</taxon>
        <taxon>Bacillati</taxon>
        <taxon>Bacillota</taxon>
        <taxon>Bacilli</taxon>
        <taxon>Bacillales</taxon>
        <taxon>Bacillaceae</taxon>
        <taxon>Bacillus</taxon>
    </lineage>
</organism>
<keyword evidence="2" id="KW-1185">Reference proteome</keyword>
<dbReference type="STRING" id="1221996.QY95_02573"/>
<evidence type="ECO:0000313" key="1">
    <source>
        <dbReference type="EMBL" id="KKB38575.1"/>
    </source>
</evidence>
<dbReference type="AlphaFoldDB" id="A0A0F5HMX8"/>
<dbReference type="RefSeq" id="WP_039237298.1">
    <property type="nucleotide sequence ID" value="NZ_JWIR02000046.1"/>
</dbReference>
<dbReference type="Proteomes" id="UP000031563">
    <property type="component" value="Unassembled WGS sequence"/>
</dbReference>
<accession>A0A0F5HMX8</accession>
<reference evidence="1" key="1">
    <citation type="submission" date="2015-02" db="EMBL/GenBank/DDBJ databases">
        <title>Genome Assembly of Bacillaceae bacterium MTCC 8252.</title>
        <authorList>
            <person name="Verma A."/>
            <person name="Khatri I."/>
            <person name="Mual P."/>
            <person name="Subramanian S."/>
            <person name="Krishnamurthi S."/>
        </authorList>
    </citation>
    <scope>NUCLEOTIDE SEQUENCE [LARGE SCALE GENOMIC DNA]</scope>
    <source>
        <strain evidence="1">MTCC 8252</strain>
    </source>
</reference>
<evidence type="ECO:0000313" key="2">
    <source>
        <dbReference type="Proteomes" id="UP000031563"/>
    </source>
</evidence>
<sequence length="60" mass="6977">MQDISLLDDYLQRLGYDTTAKKSFFQQNEEMASVLVTFLMSELDVLNKRITELEAEMNAK</sequence>
<dbReference type="EMBL" id="JWIR02000046">
    <property type="protein sequence ID" value="KKB38575.1"/>
    <property type="molecule type" value="Genomic_DNA"/>
</dbReference>
<comment type="caution">
    <text evidence="1">The sequence shown here is derived from an EMBL/GenBank/DDBJ whole genome shotgun (WGS) entry which is preliminary data.</text>
</comment>
<proteinExistence type="predicted"/>
<name>A0A0F5HMX8_BACTR</name>
<accession>A0A0F5I008</accession>
<protein>
    <submittedName>
        <fullName evidence="1">Uncharacterized protein</fullName>
    </submittedName>
</protein>
<gene>
    <name evidence="1" type="ORF">QY95_02573</name>
</gene>